<comment type="similarity">
    <text evidence="7">Belongs to the HD-ZIP homeobox family. Class I subfamily.</text>
</comment>
<feature type="region of interest" description="Disordered" evidence="11">
    <location>
        <begin position="180"/>
        <end position="215"/>
    </location>
</feature>
<evidence type="ECO:0000259" key="12">
    <source>
        <dbReference type="PROSITE" id="PS50071"/>
    </source>
</evidence>
<proteinExistence type="inferred from homology"/>
<dbReference type="EnsemblPlants" id="Pp3c16_21410V3.2">
    <property type="protein sequence ID" value="Pp3c16_21410V3.2"/>
    <property type="gene ID" value="Pp3c16_21410"/>
</dbReference>
<protein>
    <recommendedName>
        <fullName evidence="12">Homeobox domain-containing protein</fullName>
    </recommendedName>
</protein>
<dbReference type="AlphaFoldDB" id="A0A2K1J9I9"/>
<dbReference type="GO" id="GO:0005634">
    <property type="term" value="C:nucleus"/>
    <property type="evidence" value="ECO:0000318"/>
    <property type="project" value="GO_Central"/>
</dbReference>
<reference evidence="13 15" key="2">
    <citation type="journal article" date="2018" name="Plant J.">
        <title>The Physcomitrella patens chromosome-scale assembly reveals moss genome structure and evolution.</title>
        <authorList>
            <person name="Lang D."/>
            <person name="Ullrich K.K."/>
            <person name="Murat F."/>
            <person name="Fuchs J."/>
            <person name="Jenkins J."/>
            <person name="Haas F.B."/>
            <person name="Piednoel M."/>
            <person name="Gundlach H."/>
            <person name="Van Bel M."/>
            <person name="Meyberg R."/>
            <person name="Vives C."/>
            <person name="Morata J."/>
            <person name="Symeonidi A."/>
            <person name="Hiss M."/>
            <person name="Muchero W."/>
            <person name="Kamisugi Y."/>
            <person name="Saleh O."/>
            <person name="Blanc G."/>
            <person name="Decker E.L."/>
            <person name="van Gessel N."/>
            <person name="Grimwood J."/>
            <person name="Hayes R.D."/>
            <person name="Graham S.W."/>
            <person name="Gunter L.E."/>
            <person name="McDaniel S.F."/>
            <person name="Hoernstein S.N.W."/>
            <person name="Larsson A."/>
            <person name="Li F.W."/>
            <person name="Perroud P.F."/>
            <person name="Phillips J."/>
            <person name="Ranjan P."/>
            <person name="Rokshar D.S."/>
            <person name="Rothfels C.J."/>
            <person name="Schneider L."/>
            <person name="Shu S."/>
            <person name="Stevenson D.W."/>
            <person name="Thummler F."/>
            <person name="Tillich M."/>
            <person name="Villarreal Aguilar J.C."/>
            <person name="Widiez T."/>
            <person name="Wong G.K."/>
            <person name="Wymore A."/>
            <person name="Zhang Y."/>
            <person name="Zimmer A.D."/>
            <person name="Quatrano R.S."/>
            <person name="Mayer K.F.X."/>
            <person name="Goodstein D."/>
            <person name="Casacuberta J.M."/>
            <person name="Vandepoele K."/>
            <person name="Reski R."/>
            <person name="Cuming A.C."/>
            <person name="Tuskan G.A."/>
            <person name="Maumus F."/>
            <person name="Salse J."/>
            <person name="Schmutz J."/>
            <person name="Rensing S.A."/>
        </authorList>
    </citation>
    <scope>NUCLEOTIDE SEQUENCE [LARGE SCALE GENOMIC DNA]</scope>
    <source>
        <strain evidence="14 15">cv. Gransden 2004</strain>
    </source>
</reference>
<feature type="coiled-coil region" evidence="10">
    <location>
        <begin position="139"/>
        <end position="180"/>
    </location>
</feature>
<dbReference type="Pfam" id="PF00046">
    <property type="entry name" value="Homeodomain"/>
    <property type="match status" value="1"/>
</dbReference>
<keyword evidence="10" id="KW-0175">Coiled coil</keyword>
<dbReference type="Proteomes" id="UP000006727">
    <property type="component" value="Chromosome 16"/>
</dbReference>
<dbReference type="Gramene" id="Pp3c16_21410V3.2">
    <property type="protein sequence ID" value="Pp3c16_21410V3.2"/>
    <property type="gene ID" value="Pp3c16_21410"/>
</dbReference>
<comment type="subcellular location">
    <subcellularLocation>
        <location evidence="1 8 9">Nucleus</location>
    </subcellularLocation>
</comment>
<evidence type="ECO:0000256" key="6">
    <source>
        <dbReference type="ARBA" id="ARBA00023242"/>
    </source>
</evidence>
<dbReference type="GO" id="GO:0045893">
    <property type="term" value="P:positive regulation of DNA-templated transcription"/>
    <property type="evidence" value="ECO:0000318"/>
    <property type="project" value="GO_Central"/>
</dbReference>
<evidence type="ECO:0000256" key="1">
    <source>
        <dbReference type="ARBA" id="ARBA00004123"/>
    </source>
</evidence>
<dbReference type="InterPro" id="IPR017970">
    <property type="entry name" value="Homeobox_CS"/>
</dbReference>
<evidence type="ECO:0000256" key="8">
    <source>
        <dbReference type="PROSITE-ProRule" id="PRU00108"/>
    </source>
</evidence>
<keyword evidence="2" id="KW-0805">Transcription regulation</keyword>
<reference evidence="13 15" key="1">
    <citation type="journal article" date="2008" name="Science">
        <title>The Physcomitrella genome reveals evolutionary insights into the conquest of land by plants.</title>
        <authorList>
            <person name="Rensing S."/>
            <person name="Lang D."/>
            <person name="Zimmer A."/>
            <person name="Terry A."/>
            <person name="Salamov A."/>
            <person name="Shapiro H."/>
            <person name="Nishiyama T."/>
            <person name="Perroud P.-F."/>
            <person name="Lindquist E."/>
            <person name="Kamisugi Y."/>
            <person name="Tanahashi T."/>
            <person name="Sakakibara K."/>
            <person name="Fujita T."/>
            <person name="Oishi K."/>
            <person name="Shin-I T."/>
            <person name="Kuroki Y."/>
            <person name="Toyoda A."/>
            <person name="Suzuki Y."/>
            <person name="Hashimoto A."/>
            <person name="Yamaguchi K."/>
            <person name="Sugano A."/>
            <person name="Kohara Y."/>
            <person name="Fujiyama A."/>
            <person name="Anterola A."/>
            <person name="Aoki S."/>
            <person name="Ashton N."/>
            <person name="Barbazuk W.B."/>
            <person name="Barker E."/>
            <person name="Bennetzen J."/>
            <person name="Bezanilla M."/>
            <person name="Blankenship R."/>
            <person name="Cho S.H."/>
            <person name="Dutcher S."/>
            <person name="Estelle M."/>
            <person name="Fawcett J.A."/>
            <person name="Gundlach H."/>
            <person name="Hanada K."/>
            <person name="Heyl A."/>
            <person name="Hicks K.A."/>
            <person name="Hugh J."/>
            <person name="Lohr M."/>
            <person name="Mayer K."/>
            <person name="Melkozernov A."/>
            <person name="Murata T."/>
            <person name="Nelson D."/>
            <person name="Pils B."/>
            <person name="Prigge M."/>
            <person name="Reiss B."/>
            <person name="Renner T."/>
            <person name="Rombauts S."/>
            <person name="Rushton P."/>
            <person name="Sanderfoot A."/>
            <person name="Schween G."/>
            <person name="Shiu S.-H."/>
            <person name="Stueber K."/>
            <person name="Theodoulou F.L."/>
            <person name="Tu H."/>
            <person name="Van de Peer Y."/>
            <person name="Verrier P.J."/>
            <person name="Waters E."/>
            <person name="Wood A."/>
            <person name="Yang L."/>
            <person name="Cove D."/>
            <person name="Cuming A."/>
            <person name="Hasebe M."/>
            <person name="Lucas S."/>
            <person name="Mishler D.B."/>
            <person name="Reski R."/>
            <person name="Grigoriev I."/>
            <person name="Quatrano R.S."/>
            <person name="Boore J.L."/>
        </authorList>
    </citation>
    <scope>NUCLEOTIDE SEQUENCE [LARGE SCALE GENOMIC DNA]</scope>
    <source>
        <strain evidence="14 15">cv. Gransden 2004</strain>
    </source>
</reference>
<dbReference type="SUPFAM" id="SSF46689">
    <property type="entry name" value="Homeodomain-like"/>
    <property type="match status" value="1"/>
</dbReference>
<dbReference type="EMBL" id="ABEU02000016">
    <property type="protein sequence ID" value="PNR38195.1"/>
    <property type="molecule type" value="Genomic_DNA"/>
</dbReference>
<dbReference type="PROSITE" id="PS50071">
    <property type="entry name" value="HOMEOBOX_2"/>
    <property type="match status" value="1"/>
</dbReference>
<keyword evidence="6 8" id="KW-0539">Nucleus</keyword>
<dbReference type="GO" id="GO:0000976">
    <property type="term" value="F:transcription cis-regulatory region binding"/>
    <property type="evidence" value="ECO:0007669"/>
    <property type="project" value="UniProtKB-ARBA"/>
</dbReference>
<evidence type="ECO:0000313" key="15">
    <source>
        <dbReference type="Proteomes" id="UP000006727"/>
    </source>
</evidence>
<dbReference type="Gramene" id="Pp3c16_21410V3.1">
    <property type="protein sequence ID" value="Pp3c16_21410V3.1"/>
    <property type="gene ID" value="Pp3c16_21410"/>
</dbReference>
<keyword evidence="3 8" id="KW-0238">DNA-binding</keyword>
<dbReference type="EnsemblPlants" id="Pp3c16_21410V3.1">
    <property type="protein sequence ID" value="Pp3c16_21410V3.1"/>
    <property type="gene ID" value="Pp3c16_21410"/>
</dbReference>
<dbReference type="InterPro" id="IPR003106">
    <property type="entry name" value="Leu_zip_homeo"/>
</dbReference>
<evidence type="ECO:0000256" key="4">
    <source>
        <dbReference type="ARBA" id="ARBA00023155"/>
    </source>
</evidence>
<accession>A0A2K1J9I9</accession>
<feature type="region of interest" description="Disordered" evidence="11">
    <location>
        <begin position="65"/>
        <end position="84"/>
    </location>
</feature>
<organism evidence="13">
    <name type="scientific">Physcomitrium patens</name>
    <name type="common">Spreading-leaved earth moss</name>
    <name type="synonym">Physcomitrella patens</name>
    <dbReference type="NCBI Taxonomy" id="3218"/>
    <lineage>
        <taxon>Eukaryota</taxon>
        <taxon>Viridiplantae</taxon>
        <taxon>Streptophyta</taxon>
        <taxon>Embryophyta</taxon>
        <taxon>Bryophyta</taxon>
        <taxon>Bryophytina</taxon>
        <taxon>Bryopsida</taxon>
        <taxon>Funariidae</taxon>
        <taxon>Funariales</taxon>
        <taxon>Funariaceae</taxon>
        <taxon>Physcomitrium</taxon>
    </lineage>
</organism>
<sequence length="341" mass="38139">MTNTGRGCVLGSNVMFVRNDTASDSGIAMVASCSPAAFQVKHGAVGLEDTSVSCGKNRSHYPTFDASGEDLGEEDHGDDCSQPSKKRRLTFDQVRFLEKNFDIENKLEPERKLLLAKELGLRPRQVAVWFQNRRARWRTKQLERDYESLTSGYKQLKSEFEAMLQEKQDLQGEVERLTEKLQTVQPGPADPSLEKSKKHISMSHPSPQWACEGSVKSERIPEIEANNDGLSPCKEEGSKETFSDSFSSELFNSDSPCTMNSGSLLPVPDDTNMCSLVSTELVGSSIVHMTDGLYEQMLSPKACQRISVKSEHDSCQNNSCNYILAQLDLIEEKGLPWWDWP</sequence>
<dbReference type="InterPro" id="IPR009057">
    <property type="entry name" value="Homeodomain-like_sf"/>
</dbReference>
<dbReference type="PROSITE" id="PS00027">
    <property type="entry name" value="HOMEOBOX_1"/>
    <property type="match status" value="1"/>
</dbReference>
<evidence type="ECO:0000313" key="13">
    <source>
        <dbReference type="EMBL" id="PNR38195.1"/>
    </source>
</evidence>
<dbReference type="PANTHER" id="PTHR24326">
    <property type="entry name" value="HOMEOBOX-LEUCINE ZIPPER PROTEIN"/>
    <property type="match status" value="1"/>
</dbReference>
<dbReference type="PaxDb" id="3218-PP1S4_70V6.1"/>
<evidence type="ECO:0000256" key="9">
    <source>
        <dbReference type="RuleBase" id="RU000682"/>
    </source>
</evidence>
<evidence type="ECO:0000256" key="2">
    <source>
        <dbReference type="ARBA" id="ARBA00023015"/>
    </source>
</evidence>
<feature type="domain" description="Homeobox" evidence="12">
    <location>
        <begin position="80"/>
        <end position="140"/>
    </location>
</feature>
<dbReference type="Pfam" id="PF02183">
    <property type="entry name" value="HALZ"/>
    <property type="match status" value="1"/>
</dbReference>
<evidence type="ECO:0000313" key="14">
    <source>
        <dbReference type="EnsemblPlants" id="Pp3c16_21410V3.1"/>
    </source>
</evidence>
<dbReference type="CDD" id="cd00086">
    <property type="entry name" value="homeodomain"/>
    <property type="match status" value="1"/>
</dbReference>
<dbReference type="GO" id="GO:0000981">
    <property type="term" value="F:DNA-binding transcription factor activity, RNA polymerase II-specific"/>
    <property type="evidence" value="ECO:0007669"/>
    <property type="project" value="InterPro"/>
</dbReference>
<feature type="DNA-binding region" description="Homeobox" evidence="8">
    <location>
        <begin position="82"/>
        <end position="141"/>
    </location>
</feature>
<feature type="compositionally biased region" description="Acidic residues" evidence="11">
    <location>
        <begin position="67"/>
        <end position="77"/>
    </location>
</feature>
<evidence type="ECO:0000256" key="5">
    <source>
        <dbReference type="ARBA" id="ARBA00023163"/>
    </source>
</evidence>
<evidence type="ECO:0000256" key="3">
    <source>
        <dbReference type="ARBA" id="ARBA00023125"/>
    </source>
</evidence>
<keyword evidence="5" id="KW-0804">Transcription</keyword>
<reference evidence="14" key="3">
    <citation type="submission" date="2020-12" db="UniProtKB">
        <authorList>
            <consortium name="EnsemblPlants"/>
        </authorList>
    </citation>
    <scope>IDENTIFICATION</scope>
</reference>
<evidence type="ECO:0000256" key="11">
    <source>
        <dbReference type="SAM" id="MobiDB-lite"/>
    </source>
</evidence>
<keyword evidence="15" id="KW-1185">Reference proteome</keyword>
<dbReference type="InParanoid" id="A0A2K1J9I9"/>
<name>A0A2K1J9I9_PHYPA</name>
<gene>
    <name evidence="13" type="ORF">PHYPA_021306</name>
</gene>
<evidence type="ECO:0000256" key="10">
    <source>
        <dbReference type="SAM" id="Coils"/>
    </source>
</evidence>
<dbReference type="PANTHER" id="PTHR24326:SF606">
    <property type="entry name" value="HOMEOBOX-LEUCINE ZIPPER PROTEIN ATHB-54"/>
    <property type="match status" value="1"/>
</dbReference>
<dbReference type="GO" id="GO:0043565">
    <property type="term" value="F:sequence-specific DNA binding"/>
    <property type="evidence" value="ECO:0000318"/>
    <property type="project" value="GO_Central"/>
</dbReference>
<dbReference type="FunFam" id="1.10.10.60:FF:000144">
    <property type="entry name" value="homeobox-leucine zipper protein ATHB-6-like"/>
    <property type="match status" value="1"/>
</dbReference>
<dbReference type="Gene3D" id="1.20.5.190">
    <property type="match status" value="1"/>
</dbReference>
<dbReference type="InterPro" id="IPR001356">
    <property type="entry name" value="HD"/>
</dbReference>
<dbReference type="Gene3D" id="1.10.10.60">
    <property type="entry name" value="Homeodomain-like"/>
    <property type="match status" value="1"/>
</dbReference>
<keyword evidence="4 8" id="KW-0371">Homeobox</keyword>
<dbReference type="FunCoup" id="A0A2K1J9I9">
    <property type="interactions" value="6"/>
</dbReference>
<dbReference type="SMART" id="SM00389">
    <property type="entry name" value="HOX"/>
    <property type="match status" value="1"/>
</dbReference>
<dbReference type="InterPro" id="IPR045224">
    <property type="entry name" value="HDZip_class_I_plant"/>
</dbReference>
<evidence type="ECO:0000256" key="7">
    <source>
        <dbReference type="ARBA" id="ARBA00025748"/>
    </source>
</evidence>